<reference evidence="2" key="1">
    <citation type="submission" date="2023-07" db="EMBL/GenBank/DDBJ databases">
        <title>Characterization of two Paracoccaceae strains isolated from Phycosphere and proposal of Xinfangfangia lacusdiani sp. nov.</title>
        <authorList>
            <person name="Deng Y."/>
            <person name="Zhang Y.Q."/>
        </authorList>
    </citation>
    <scope>NUCLEOTIDE SEQUENCE [LARGE SCALE GENOMIC DNA]</scope>
    <source>
        <strain evidence="2">CPCC 101403</strain>
    </source>
</reference>
<keyword evidence="2" id="KW-1185">Reference proteome</keyword>
<evidence type="ECO:0000313" key="2">
    <source>
        <dbReference type="Proteomes" id="UP001251085"/>
    </source>
</evidence>
<evidence type="ECO:0008006" key="3">
    <source>
        <dbReference type="Google" id="ProtNLM"/>
    </source>
</evidence>
<proteinExistence type="predicted"/>
<evidence type="ECO:0000313" key="1">
    <source>
        <dbReference type="EMBL" id="MDT1061018.1"/>
    </source>
</evidence>
<gene>
    <name evidence="1" type="ORF">RM190_04045</name>
</gene>
<sequence length="232" mass="26238">MDLKRYTGPQAGSQKYDLLTALAVAGLAGTPGHQTSMLRLIAVVTARYNWKLDEFSVGQRDLARMWSVDERTVKREIKKLTDASILLQLRPGRRGRVAAYRLNQVEIHRLSAPLWEKVGPDFSERMTGRQAGTSSADEKVVRIDFRARGGDDSVTRPWMRSMERLAELSPGLHQNWFSHLTYEGYEHGLLTLTASSPFVAQYVLTHHLHAIQDIAGLEFSGLRRVQIVARRD</sequence>
<accession>A0ABU3E9X3</accession>
<name>A0ABU3E9X3_9RHOB</name>
<comment type="caution">
    <text evidence="1">The sequence shown here is derived from an EMBL/GenBank/DDBJ whole genome shotgun (WGS) entry which is preliminary data.</text>
</comment>
<dbReference type="RefSeq" id="WP_311758124.1">
    <property type="nucleotide sequence ID" value="NZ_JAVRQI010000002.1"/>
</dbReference>
<dbReference type="Proteomes" id="UP001251085">
    <property type="component" value="Unassembled WGS sequence"/>
</dbReference>
<organism evidence="1 2">
    <name type="scientific">Paracoccus broussonetiae</name>
    <dbReference type="NCBI Taxonomy" id="3075834"/>
    <lineage>
        <taxon>Bacteria</taxon>
        <taxon>Pseudomonadati</taxon>
        <taxon>Pseudomonadota</taxon>
        <taxon>Alphaproteobacteria</taxon>
        <taxon>Rhodobacterales</taxon>
        <taxon>Paracoccaceae</taxon>
        <taxon>Paracoccus</taxon>
    </lineage>
</organism>
<dbReference type="EMBL" id="JAVRQI010000002">
    <property type="protein sequence ID" value="MDT1061018.1"/>
    <property type="molecule type" value="Genomic_DNA"/>
</dbReference>
<protein>
    <recommendedName>
        <fullName evidence="3">DnaA N-terminal domain-containing protein</fullName>
    </recommendedName>
</protein>